<dbReference type="InterPro" id="IPR050266">
    <property type="entry name" value="AB_hydrolase_sf"/>
</dbReference>
<protein>
    <submittedName>
        <fullName evidence="2">Alpha/beta hydrolase</fullName>
    </submittedName>
</protein>
<dbReference type="GO" id="GO:0047372">
    <property type="term" value="F:monoacylglycerol lipase activity"/>
    <property type="evidence" value="ECO:0007669"/>
    <property type="project" value="TreeGrafter"/>
</dbReference>
<dbReference type="PANTHER" id="PTHR43798">
    <property type="entry name" value="MONOACYLGLYCEROL LIPASE"/>
    <property type="match status" value="1"/>
</dbReference>
<dbReference type="GO" id="GO:0016020">
    <property type="term" value="C:membrane"/>
    <property type="evidence" value="ECO:0007669"/>
    <property type="project" value="TreeGrafter"/>
</dbReference>
<dbReference type="SUPFAM" id="SSF53474">
    <property type="entry name" value="alpha/beta-Hydrolases"/>
    <property type="match status" value="1"/>
</dbReference>
<dbReference type="RefSeq" id="WP_169588087.1">
    <property type="nucleotide sequence ID" value="NZ_VCQU01000004.1"/>
</dbReference>
<gene>
    <name evidence="2" type="ORF">FGL95_14945</name>
</gene>
<accession>A0A848KF17</accession>
<reference evidence="2 3" key="2">
    <citation type="submission" date="2020-06" db="EMBL/GenBank/DDBJ databases">
        <title>Antribacter stalactiti gen. nov., sp. nov., a new member of the family Nacardiaceae isolated from a cave.</title>
        <authorList>
            <person name="Kim I.S."/>
        </authorList>
    </citation>
    <scope>NUCLEOTIDE SEQUENCE [LARGE SCALE GENOMIC DNA]</scope>
    <source>
        <strain evidence="2 3">YC2-7</strain>
    </source>
</reference>
<keyword evidence="2" id="KW-0378">Hydrolase</keyword>
<dbReference type="PANTHER" id="PTHR43798:SF5">
    <property type="entry name" value="MONOACYLGLYCEROL LIPASE ABHD6"/>
    <property type="match status" value="1"/>
</dbReference>
<dbReference type="GO" id="GO:0046464">
    <property type="term" value="P:acylglycerol catabolic process"/>
    <property type="evidence" value="ECO:0007669"/>
    <property type="project" value="TreeGrafter"/>
</dbReference>
<evidence type="ECO:0000313" key="3">
    <source>
        <dbReference type="Proteomes" id="UP000535543"/>
    </source>
</evidence>
<name>A0A848KF17_9NOCA</name>
<sequence>MPVSAEGLVYSRRGAGKPLVLVHGVGSRKEVWNPVADALTAERDVIAVDLPGFGATPRLGKCGVYRNIDIVEALIEELGLDKPDVGGNSMGGGIALELARRGAAGRAIAFSPIGFWDTAGRIWCQQSIGNLYRVISRIPRFRDAAASPALVPLLAFFYGKPTKVAHDQRRLDVDGVLDSTGIAETLDSFADYQFTDPDELADVPVTVAWGSRDVVLTYWTQAARARKLLPHAQHITIPGAGHVPFGDDPATCVNLLLDR</sequence>
<dbReference type="PRINTS" id="PR00111">
    <property type="entry name" value="ABHYDROLASE"/>
</dbReference>
<evidence type="ECO:0000259" key="1">
    <source>
        <dbReference type="Pfam" id="PF12697"/>
    </source>
</evidence>
<dbReference type="InterPro" id="IPR000073">
    <property type="entry name" value="AB_hydrolase_1"/>
</dbReference>
<dbReference type="AlphaFoldDB" id="A0A848KF17"/>
<feature type="domain" description="AB hydrolase-1" evidence="1">
    <location>
        <begin position="19"/>
        <end position="253"/>
    </location>
</feature>
<dbReference type="Proteomes" id="UP000535543">
    <property type="component" value="Unassembled WGS sequence"/>
</dbReference>
<organism evidence="2 3">
    <name type="scientific">Antrihabitans stalactiti</name>
    <dbReference type="NCBI Taxonomy" id="2584121"/>
    <lineage>
        <taxon>Bacteria</taxon>
        <taxon>Bacillati</taxon>
        <taxon>Actinomycetota</taxon>
        <taxon>Actinomycetes</taxon>
        <taxon>Mycobacteriales</taxon>
        <taxon>Nocardiaceae</taxon>
        <taxon>Antrihabitans</taxon>
    </lineage>
</organism>
<reference evidence="2 3" key="1">
    <citation type="submission" date="2019-05" db="EMBL/GenBank/DDBJ databases">
        <authorList>
            <person name="Lee S.D."/>
        </authorList>
    </citation>
    <scope>NUCLEOTIDE SEQUENCE [LARGE SCALE GENOMIC DNA]</scope>
    <source>
        <strain evidence="2 3">YC2-7</strain>
    </source>
</reference>
<evidence type="ECO:0000313" key="2">
    <source>
        <dbReference type="EMBL" id="NMN96336.1"/>
    </source>
</evidence>
<dbReference type="Pfam" id="PF12697">
    <property type="entry name" value="Abhydrolase_6"/>
    <property type="match status" value="1"/>
</dbReference>
<comment type="caution">
    <text evidence="2">The sequence shown here is derived from an EMBL/GenBank/DDBJ whole genome shotgun (WGS) entry which is preliminary data.</text>
</comment>
<dbReference type="InterPro" id="IPR029058">
    <property type="entry name" value="AB_hydrolase_fold"/>
</dbReference>
<keyword evidence="3" id="KW-1185">Reference proteome</keyword>
<proteinExistence type="predicted"/>
<dbReference type="Gene3D" id="3.40.50.1820">
    <property type="entry name" value="alpha/beta hydrolase"/>
    <property type="match status" value="1"/>
</dbReference>
<dbReference type="EMBL" id="VCQU01000004">
    <property type="protein sequence ID" value="NMN96336.1"/>
    <property type="molecule type" value="Genomic_DNA"/>
</dbReference>